<organism evidence="1 2">
    <name type="scientific">Streptomyces spinoverrucosus</name>
    <dbReference type="NCBI Taxonomy" id="284043"/>
    <lineage>
        <taxon>Bacteria</taxon>
        <taxon>Bacillati</taxon>
        <taxon>Actinomycetota</taxon>
        <taxon>Actinomycetes</taxon>
        <taxon>Kitasatosporales</taxon>
        <taxon>Streptomycetaceae</taxon>
        <taxon>Streptomyces</taxon>
    </lineage>
</organism>
<dbReference type="Proteomes" id="UP000317881">
    <property type="component" value="Unassembled WGS sequence"/>
</dbReference>
<proteinExistence type="predicted"/>
<dbReference type="AlphaFoldDB" id="A0A4Y3VQF1"/>
<reference evidence="1 2" key="1">
    <citation type="submission" date="2019-06" db="EMBL/GenBank/DDBJ databases">
        <title>Whole genome shotgun sequence of Streptomyces spinoverrucosus NBRC 14228.</title>
        <authorList>
            <person name="Hosoyama A."/>
            <person name="Uohara A."/>
            <person name="Ohji S."/>
            <person name="Ichikawa N."/>
        </authorList>
    </citation>
    <scope>NUCLEOTIDE SEQUENCE [LARGE SCALE GENOMIC DNA]</scope>
    <source>
        <strain evidence="1 2">NBRC 14228</strain>
    </source>
</reference>
<keyword evidence="2" id="KW-1185">Reference proteome</keyword>
<sequence>MTDRPAWQARRTAEALAHFFTHLDDIRDELRRGASRDDGPVDRLLAAVRDDGDIDDAVRGLHEHIQADGDPRGLYGRTRGTGAQLAGFGAADRPMKLYLCPHRRCSRYHWPETAPDGPPTCDLDGTPLLLKSV</sequence>
<name>A0A4Y3VQF1_9ACTN</name>
<comment type="caution">
    <text evidence="1">The sequence shown here is derived from an EMBL/GenBank/DDBJ whole genome shotgun (WGS) entry which is preliminary data.</text>
</comment>
<accession>A0A4Y3VQF1</accession>
<evidence type="ECO:0000313" key="2">
    <source>
        <dbReference type="Proteomes" id="UP000317881"/>
    </source>
</evidence>
<dbReference type="EMBL" id="BJND01000058">
    <property type="protein sequence ID" value="GEC08813.1"/>
    <property type="molecule type" value="Genomic_DNA"/>
</dbReference>
<evidence type="ECO:0000313" key="1">
    <source>
        <dbReference type="EMBL" id="GEC08813.1"/>
    </source>
</evidence>
<gene>
    <name evidence="1" type="ORF">SSP24_64680</name>
</gene>
<dbReference type="RefSeq" id="WP_167529757.1">
    <property type="nucleotide sequence ID" value="NZ_BJND01000058.1"/>
</dbReference>
<protein>
    <submittedName>
        <fullName evidence="1">Uncharacterized protein</fullName>
    </submittedName>
</protein>